<comment type="pathway">
    <text evidence="3">Amino-acid degradation; 4-aminobutanoate degradation.</text>
</comment>
<proteinExistence type="inferred from homology"/>
<dbReference type="InterPro" id="IPR049704">
    <property type="entry name" value="Aminotrans_3_PPA_site"/>
</dbReference>
<evidence type="ECO:0000256" key="13">
    <source>
        <dbReference type="ARBA" id="ARBA00031787"/>
    </source>
</evidence>
<dbReference type="PROSITE" id="PS00600">
    <property type="entry name" value="AA_TRANSFER_CLASS_3"/>
    <property type="match status" value="1"/>
</dbReference>
<dbReference type="GO" id="GO:0030170">
    <property type="term" value="F:pyridoxal phosphate binding"/>
    <property type="evidence" value="ECO:0007669"/>
    <property type="project" value="InterPro"/>
</dbReference>
<dbReference type="EC" id="2.6.1.22" evidence="5"/>
<dbReference type="Pfam" id="PF00202">
    <property type="entry name" value="Aminotran_3"/>
    <property type="match status" value="1"/>
</dbReference>
<evidence type="ECO:0000256" key="12">
    <source>
        <dbReference type="ARBA" id="ARBA00030857"/>
    </source>
</evidence>
<name>A0A9W6UKM7_9ACTN</name>
<organism evidence="17 18">
    <name type="scientific">Nocardiopsis ansamitocini</name>
    <dbReference type="NCBI Taxonomy" id="1670832"/>
    <lineage>
        <taxon>Bacteria</taxon>
        <taxon>Bacillati</taxon>
        <taxon>Actinomycetota</taxon>
        <taxon>Actinomycetes</taxon>
        <taxon>Streptosporangiales</taxon>
        <taxon>Nocardiopsidaceae</taxon>
        <taxon>Nocardiopsis</taxon>
    </lineage>
</organism>
<evidence type="ECO:0000256" key="7">
    <source>
        <dbReference type="ARBA" id="ARBA00022576"/>
    </source>
</evidence>
<comment type="catalytic activity">
    <reaction evidence="14">
        <text>4-aminobutanoate + 2-oxoglutarate = succinate semialdehyde + L-glutamate</text>
        <dbReference type="Rhea" id="RHEA:23352"/>
        <dbReference type="ChEBI" id="CHEBI:16810"/>
        <dbReference type="ChEBI" id="CHEBI:29985"/>
        <dbReference type="ChEBI" id="CHEBI:57706"/>
        <dbReference type="ChEBI" id="CHEBI:59888"/>
        <dbReference type="EC" id="2.6.1.19"/>
    </reaction>
</comment>
<dbReference type="GO" id="GO:0047298">
    <property type="term" value="F:(S)-3-amino-2-methylpropionate transaminase activity"/>
    <property type="evidence" value="ECO:0007669"/>
    <property type="project" value="UniProtKB-EC"/>
</dbReference>
<evidence type="ECO:0000256" key="1">
    <source>
        <dbReference type="ARBA" id="ARBA00001750"/>
    </source>
</evidence>
<dbReference type="EC" id="2.6.1.19" evidence="6"/>
<dbReference type="Proteomes" id="UP001165092">
    <property type="component" value="Unassembled WGS sequence"/>
</dbReference>
<keyword evidence="9 16" id="KW-0663">Pyridoxal phosphate</keyword>
<evidence type="ECO:0000256" key="10">
    <source>
        <dbReference type="ARBA" id="ARBA00029760"/>
    </source>
</evidence>
<dbReference type="FunFam" id="3.40.640.10:FF:000013">
    <property type="entry name" value="4-aminobutyrate aminotransferase"/>
    <property type="match status" value="1"/>
</dbReference>
<dbReference type="SUPFAM" id="SSF53383">
    <property type="entry name" value="PLP-dependent transferases"/>
    <property type="match status" value="1"/>
</dbReference>
<dbReference type="AlphaFoldDB" id="A0A9W6UKM7"/>
<evidence type="ECO:0000313" key="17">
    <source>
        <dbReference type="EMBL" id="GLU49773.1"/>
    </source>
</evidence>
<dbReference type="RefSeq" id="WP_285761314.1">
    <property type="nucleotide sequence ID" value="NZ_BSQG01000009.1"/>
</dbReference>
<accession>A0A9W6UKM7</accession>
<evidence type="ECO:0000256" key="15">
    <source>
        <dbReference type="ARBA" id="ARBA00050054"/>
    </source>
</evidence>
<dbReference type="PIRSF" id="PIRSF000521">
    <property type="entry name" value="Transaminase_4ab_Lys_Orn"/>
    <property type="match status" value="1"/>
</dbReference>
<evidence type="ECO:0000313" key="18">
    <source>
        <dbReference type="Proteomes" id="UP001165092"/>
    </source>
</evidence>
<evidence type="ECO:0000256" key="11">
    <source>
        <dbReference type="ARBA" id="ARBA00030204"/>
    </source>
</evidence>
<dbReference type="InterPro" id="IPR015421">
    <property type="entry name" value="PyrdxlP-dep_Trfase_major"/>
</dbReference>
<protein>
    <recommendedName>
        <fullName evidence="12">(S)-3-amino-2-methylpropionate transaminase</fullName>
        <ecNumber evidence="6">2.6.1.19</ecNumber>
        <ecNumber evidence="5">2.6.1.22</ecNumber>
    </recommendedName>
    <alternativeName>
        <fullName evidence="13">GABA aminotransferase</fullName>
    </alternativeName>
    <alternativeName>
        <fullName evidence="11">Gamma-amino-N-butyrate transaminase</fullName>
    </alternativeName>
    <alternativeName>
        <fullName evidence="15">Glutamate:succinic semialdehyde transaminase</fullName>
    </alternativeName>
    <alternativeName>
        <fullName evidence="10">L-AIBAT</fullName>
    </alternativeName>
</protein>
<dbReference type="InterPro" id="IPR015422">
    <property type="entry name" value="PyrdxlP-dep_Trfase_small"/>
</dbReference>
<dbReference type="Gene3D" id="3.40.640.10">
    <property type="entry name" value="Type I PLP-dependent aspartate aminotransferase-like (Major domain)"/>
    <property type="match status" value="1"/>
</dbReference>
<dbReference type="EMBL" id="BSQG01000009">
    <property type="protein sequence ID" value="GLU49773.1"/>
    <property type="molecule type" value="Genomic_DNA"/>
</dbReference>
<evidence type="ECO:0000256" key="9">
    <source>
        <dbReference type="ARBA" id="ARBA00022898"/>
    </source>
</evidence>
<evidence type="ECO:0000256" key="5">
    <source>
        <dbReference type="ARBA" id="ARBA00012876"/>
    </source>
</evidence>
<gene>
    <name evidence="17" type="ORF">Nans01_41240</name>
</gene>
<dbReference type="InterPro" id="IPR050103">
    <property type="entry name" value="Class-III_PLP-dep_AT"/>
</dbReference>
<comment type="cofactor">
    <cofactor evidence="2">
        <name>pyridoxal 5'-phosphate</name>
        <dbReference type="ChEBI" id="CHEBI:597326"/>
    </cofactor>
</comment>
<keyword evidence="18" id="KW-1185">Reference proteome</keyword>
<dbReference type="PANTHER" id="PTHR11986">
    <property type="entry name" value="AMINOTRANSFERASE CLASS III"/>
    <property type="match status" value="1"/>
</dbReference>
<keyword evidence="7 17" id="KW-0032">Aminotransferase</keyword>
<dbReference type="InterPro" id="IPR005814">
    <property type="entry name" value="Aminotrans_3"/>
</dbReference>
<evidence type="ECO:0000256" key="3">
    <source>
        <dbReference type="ARBA" id="ARBA00005176"/>
    </source>
</evidence>
<evidence type="ECO:0000256" key="14">
    <source>
        <dbReference type="ARBA" id="ARBA00048021"/>
    </source>
</evidence>
<dbReference type="Gene3D" id="3.90.1150.10">
    <property type="entry name" value="Aspartate Aminotransferase, domain 1"/>
    <property type="match status" value="1"/>
</dbReference>
<evidence type="ECO:0000256" key="16">
    <source>
        <dbReference type="RuleBase" id="RU003560"/>
    </source>
</evidence>
<evidence type="ECO:0000256" key="6">
    <source>
        <dbReference type="ARBA" id="ARBA00012912"/>
    </source>
</evidence>
<evidence type="ECO:0000256" key="4">
    <source>
        <dbReference type="ARBA" id="ARBA00008954"/>
    </source>
</evidence>
<comment type="similarity">
    <text evidence="4 16">Belongs to the class-III pyridoxal-phosphate-dependent aminotransferase family.</text>
</comment>
<reference evidence="17" key="1">
    <citation type="submission" date="2023-02" db="EMBL/GenBank/DDBJ databases">
        <title>Nocardiopsis ansamitocini NBRC 112285.</title>
        <authorList>
            <person name="Ichikawa N."/>
            <person name="Sato H."/>
            <person name="Tonouchi N."/>
        </authorList>
    </citation>
    <scope>NUCLEOTIDE SEQUENCE</scope>
    <source>
        <strain evidence="17">NBRC 112285</strain>
    </source>
</reference>
<evidence type="ECO:0000256" key="8">
    <source>
        <dbReference type="ARBA" id="ARBA00022679"/>
    </source>
</evidence>
<dbReference type="CDD" id="cd00610">
    <property type="entry name" value="OAT_like"/>
    <property type="match status" value="1"/>
</dbReference>
<comment type="catalytic activity">
    <reaction evidence="1">
        <text>(S)-3-amino-2-methylpropanoate + 2-oxoglutarate = 2-methyl-3-oxopropanoate + L-glutamate</text>
        <dbReference type="Rhea" id="RHEA:13993"/>
        <dbReference type="ChEBI" id="CHEBI:16810"/>
        <dbReference type="ChEBI" id="CHEBI:29985"/>
        <dbReference type="ChEBI" id="CHEBI:57700"/>
        <dbReference type="ChEBI" id="CHEBI:58655"/>
        <dbReference type="EC" id="2.6.1.22"/>
    </reaction>
</comment>
<sequence>MSDPSLAERADAVLPPTASRVTRLGITRAEGSYVWSETGRRYLDLTCGVGVTNVGHNHPGVMSRVREQLDSLVHAGHNVSYYPSYVELAERLVAAVPGRYRAYFSNSGAEAVESALKMCMRATGRGGLIAFRRGFHGRTLGTTSLSTSSAKYRIGYGEALPSVQHLPFPYAFRSGRTEAEEVRECLRAFDEHLQLVTDPSQVAAVVVEPVQGEGGYLPAPVEFLRELARRCSELDIPLVLDEIQTGFGRTGRLFAYEHYGITPDVLVLAKGIANGMPLSAVVAREDLMLEWPPGAHGGTYGGNPVSCAAALAVLDLLDEPLLARARQVGDRLLEELRTILEAYPGVVDVRGTGLMIGVEFLDGSGVPDHETVALLRAHAESEGLLLLPCGPDRNVIRLIPPLTVSDDELAFALSVFRSGVESVLASDISARF</sequence>
<dbReference type="GO" id="GO:0034386">
    <property type="term" value="F:4-aminobutyrate:2-oxoglutarate transaminase activity"/>
    <property type="evidence" value="ECO:0007669"/>
    <property type="project" value="UniProtKB-EC"/>
</dbReference>
<dbReference type="GO" id="GO:0042802">
    <property type="term" value="F:identical protein binding"/>
    <property type="evidence" value="ECO:0007669"/>
    <property type="project" value="TreeGrafter"/>
</dbReference>
<keyword evidence="8" id="KW-0808">Transferase</keyword>
<dbReference type="InterPro" id="IPR015424">
    <property type="entry name" value="PyrdxlP-dep_Trfase"/>
</dbReference>
<comment type="caution">
    <text evidence="17">The sequence shown here is derived from an EMBL/GenBank/DDBJ whole genome shotgun (WGS) entry which is preliminary data.</text>
</comment>
<evidence type="ECO:0000256" key="2">
    <source>
        <dbReference type="ARBA" id="ARBA00001933"/>
    </source>
</evidence>